<gene>
    <name evidence="7" type="ORF">EDC65_2656</name>
</gene>
<feature type="transmembrane region" description="Helical" evidence="5">
    <location>
        <begin position="298"/>
        <end position="316"/>
    </location>
</feature>
<keyword evidence="4 5" id="KW-0472">Membrane</keyword>
<feature type="transmembrane region" description="Helical" evidence="5">
    <location>
        <begin position="354"/>
        <end position="377"/>
    </location>
</feature>
<feature type="transmembrane region" description="Helical" evidence="5">
    <location>
        <begin position="90"/>
        <end position="108"/>
    </location>
</feature>
<feature type="transmembrane region" description="Helical" evidence="5">
    <location>
        <begin position="322"/>
        <end position="342"/>
    </location>
</feature>
<dbReference type="InterPro" id="IPR036259">
    <property type="entry name" value="MFS_trans_sf"/>
</dbReference>
<dbReference type="InterPro" id="IPR020846">
    <property type="entry name" value="MFS_dom"/>
</dbReference>
<comment type="caution">
    <text evidence="7">The sequence shown here is derived from an EMBL/GenBank/DDBJ whole genome shotgun (WGS) entry which is preliminary data.</text>
</comment>
<dbReference type="GO" id="GO:0061513">
    <property type="term" value="F:glucose 6-phosphate:phosphate antiporter activity"/>
    <property type="evidence" value="ECO:0007669"/>
    <property type="project" value="TreeGrafter"/>
</dbReference>
<dbReference type="Pfam" id="PF07690">
    <property type="entry name" value="MFS_1"/>
    <property type="match status" value="1"/>
</dbReference>
<dbReference type="Proteomes" id="UP000278222">
    <property type="component" value="Unassembled WGS sequence"/>
</dbReference>
<accession>A0A3N1LH11</accession>
<evidence type="ECO:0000259" key="6">
    <source>
        <dbReference type="PROSITE" id="PS50850"/>
    </source>
</evidence>
<feature type="transmembrane region" description="Helical" evidence="5">
    <location>
        <begin position="145"/>
        <end position="167"/>
    </location>
</feature>
<dbReference type="GO" id="GO:0016020">
    <property type="term" value="C:membrane"/>
    <property type="evidence" value="ECO:0007669"/>
    <property type="project" value="UniProtKB-ARBA"/>
</dbReference>
<dbReference type="EMBL" id="RJKX01000014">
    <property type="protein sequence ID" value="ROP90797.1"/>
    <property type="molecule type" value="Genomic_DNA"/>
</dbReference>
<dbReference type="PANTHER" id="PTHR43826:SF3">
    <property type="entry name" value="GLUCOSE-6-PHOSPHATE EXCHANGER SLC37A4"/>
    <property type="match status" value="1"/>
</dbReference>
<dbReference type="PANTHER" id="PTHR43826">
    <property type="entry name" value="GLUCOSE-6-PHOSPHATE EXCHANGER SLC37A4"/>
    <property type="match status" value="1"/>
</dbReference>
<evidence type="ECO:0000256" key="4">
    <source>
        <dbReference type="ARBA" id="ARBA00023136"/>
    </source>
</evidence>
<evidence type="ECO:0000256" key="3">
    <source>
        <dbReference type="ARBA" id="ARBA00022989"/>
    </source>
</evidence>
<evidence type="ECO:0000256" key="2">
    <source>
        <dbReference type="ARBA" id="ARBA00022692"/>
    </source>
</evidence>
<dbReference type="InterPro" id="IPR011701">
    <property type="entry name" value="MFS"/>
</dbReference>
<protein>
    <submittedName>
        <fullName evidence="7">Sugar phosphate permease</fullName>
    </submittedName>
</protein>
<feature type="transmembrane region" description="Helical" evidence="5">
    <location>
        <begin position="58"/>
        <end position="78"/>
    </location>
</feature>
<reference evidence="7 8" key="1">
    <citation type="submission" date="2018-11" db="EMBL/GenBank/DDBJ databases">
        <title>Genomic Encyclopedia of Type Strains, Phase IV (KMG-IV): sequencing the most valuable type-strain genomes for metagenomic binning, comparative biology and taxonomic classification.</title>
        <authorList>
            <person name="Goeker M."/>
        </authorList>
    </citation>
    <scope>NUCLEOTIDE SEQUENCE [LARGE SCALE GENOMIC DNA]</scope>
    <source>
        <strain evidence="7 8">DSM 5900</strain>
    </source>
</reference>
<feature type="transmembrane region" description="Helical" evidence="5">
    <location>
        <begin position="264"/>
        <end position="289"/>
    </location>
</feature>
<dbReference type="RefSeq" id="WP_170216495.1">
    <property type="nucleotide sequence ID" value="NZ_AP019700.1"/>
</dbReference>
<evidence type="ECO:0000256" key="5">
    <source>
        <dbReference type="SAM" id="Phobius"/>
    </source>
</evidence>
<evidence type="ECO:0000313" key="8">
    <source>
        <dbReference type="Proteomes" id="UP000278222"/>
    </source>
</evidence>
<dbReference type="Gene3D" id="1.20.1250.20">
    <property type="entry name" value="MFS general substrate transporter like domains"/>
    <property type="match status" value="2"/>
</dbReference>
<keyword evidence="3 5" id="KW-1133">Transmembrane helix</keyword>
<organism evidence="7 8">
    <name type="scientific">Stella humosa</name>
    <dbReference type="NCBI Taxonomy" id="94"/>
    <lineage>
        <taxon>Bacteria</taxon>
        <taxon>Pseudomonadati</taxon>
        <taxon>Pseudomonadota</taxon>
        <taxon>Alphaproteobacteria</taxon>
        <taxon>Rhodospirillales</taxon>
        <taxon>Stellaceae</taxon>
        <taxon>Stella</taxon>
    </lineage>
</organism>
<dbReference type="GO" id="GO:0035435">
    <property type="term" value="P:phosphate ion transmembrane transport"/>
    <property type="evidence" value="ECO:0007669"/>
    <property type="project" value="TreeGrafter"/>
</dbReference>
<sequence length="417" mass="44336">MMRRTIAGRTIAGTPSTGRIVALVFLPFAAGYFCSYLLRTVNAVVAPDLVRTIGLTAGDLGLLTSAYLLSFALLQVPLGVALDRWGPRRVQVALLSTAVVGILLFSQAETRTGLFLARAVIGLGMAGGLMAALKAITQWFPRERWPLVNGCFMATGGLGALAATAPAEALLHVTDWRGLFLGLAGMTAVAAVLILLVVPDKPGAAPAGRLRDQFAAVGTIYRDPFFWRVTPVAVTTLGIATAIQTLWAGPWLRDVAGFDRETTAAYLFAVAAALTAGFALSGVVTDLLVRRGVPLTRILGGAVALLIVVQALLTFGAGLPVLLLWVLFGLLSNGAVVFFPILNRHFPAAIAGRVNTATNLLNFGIGFLAQAAIGWIVDLWPAVDGRYPAEAYRWAFATMLGFQVAALLWFLWPQRRR</sequence>
<keyword evidence="2 5" id="KW-0812">Transmembrane</keyword>
<dbReference type="AlphaFoldDB" id="A0A3N1LH11"/>
<keyword evidence="8" id="KW-1185">Reference proteome</keyword>
<dbReference type="InterPro" id="IPR051337">
    <property type="entry name" value="OPA_Antiporter"/>
</dbReference>
<dbReference type="GO" id="GO:0012505">
    <property type="term" value="C:endomembrane system"/>
    <property type="evidence" value="ECO:0007669"/>
    <property type="project" value="UniProtKB-SubCell"/>
</dbReference>
<feature type="transmembrane region" description="Helical" evidence="5">
    <location>
        <begin position="20"/>
        <end position="38"/>
    </location>
</feature>
<feature type="transmembrane region" description="Helical" evidence="5">
    <location>
        <begin position="392"/>
        <end position="412"/>
    </location>
</feature>
<comment type="subcellular location">
    <subcellularLocation>
        <location evidence="1">Endomembrane system</location>
        <topology evidence="1">Multi-pass membrane protein</topology>
    </subcellularLocation>
</comment>
<feature type="transmembrane region" description="Helical" evidence="5">
    <location>
        <begin position="114"/>
        <end position="133"/>
    </location>
</feature>
<dbReference type="SUPFAM" id="SSF103473">
    <property type="entry name" value="MFS general substrate transporter"/>
    <property type="match status" value="1"/>
</dbReference>
<dbReference type="PROSITE" id="PS50850">
    <property type="entry name" value="MFS"/>
    <property type="match status" value="1"/>
</dbReference>
<feature type="transmembrane region" description="Helical" evidence="5">
    <location>
        <begin position="232"/>
        <end position="252"/>
    </location>
</feature>
<feature type="domain" description="Major facilitator superfamily (MFS) profile" evidence="6">
    <location>
        <begin position="24"/>
        <end position="416"/>
    </location>
</feature>
<name>A0A3N1LH11_9PROT</name>
<evidence type="ECO:0000256" key="1">
    <source>
        <dbReference type="ARBA" id="ARBA00004127"/>
    </source>
</evidence>
<proteinExistence type="predicted"/>
<evidence type="ECO:0000313" key="7">
    <source>
        <dbReference type="EMBL" id="ROP90797.1"/>
    </source>
</evidence>
<feature type="transmembrane region" description="Helical" evidence="5">
    <location>
        <begin position="179"/>
        <end position="198"/>
    </location>
</feature>